<dbReference type="VEuPathDB" id="AmoebaDB:EHI5A_023050"/>
<keyword evidence="4 6" id="KW-1133">Transmembrane helix</keyword>
<dbReference type="CDD" id="cd03390">
    <property type="entry name" value="PAP2_containing_1_like"/>
    <property type="match status" value="1"/>
</dbReference>
<evidence type="ECO:0000256" key="3">
    <source>
        <dbReference type="ARBA" id="ARBA00022692"/>
    </source>
</evidence>
<dbReference type="GO" id="GO:0046839">
    <property type="term" value="P:phospholipid dephosphorylation"/>
    <property type="evidence" value="ECO:0007669"/>
    <property type="project" value="TreeGrafter"/>
</dbReference>
<evidence type="ECO:0000256" key="5">
    <source>
        <dbReference type="ARBA" id="ARBA00023136"/>
    </source>
</evidence>
<evidence type="ECO:0000313" key="8">
    <source>
        <dbReference type="EMBL" id="GAT94675.1"/>
    </source>
</evidence>
<gene>
    <name evidence="8" type="ORF">CL6EHI_024410</name>
</gene>
<evidence type="ECO:0000313" key="9">
    <source>
        <dbReference type="Proteomes" id="UP000078387"/>
    </source>
</evidence>
<feature type="transmembrane region" description="Helical" evidence="6">
    <location>
        <begin position="170"/>
        <end position="189"/>
    </location>
</feature>
<dbReference type="VEuPathDB" id="AmoebaDB:EHI_024410"/>
<dbReference type="GO" id="GO:0016020">
    <property type="term" value="C:membrane"/>
    <property type="evidence" value="ECO:0007669"/>
    <property type="project" value="UniProtKB-SubCell"/>
</dbReference>
<feature type="transmembrane region" description="Helical" evidence="6">
    <location>
        <begin position="93"/>
        <end position="114"/>
    </location>
</feature>
<name>A0A5K1U3M7_ENTHI</name>
<evidence type="ECO:0000256" key="4">
    <source>
        <dbReference type="ARBA" id="ARBA00022989"/>
    </source>
</evidence>
<feature type="transmembrane region" description="Helical" evidence="6">
    <location>
        <begin position="15"/>
        <end position="35"/>
    </location>
</feature>
<dbReference type="Gene3D" id="1.20.144.10">
    <property type="entry name" value="Phosphatidic acid phosphatase type 2/haloperoxidase"/>
    <property type="match status" value="1"/>
</dbReference>
<dbReference type="InterPro" id="IPR036938">
    <property type="entry name" value="PAP2/HPO_sf"/>
</dbReference>
<dbReference type="PANTHER" id="PTHR10165">
    <property type="entry name" value="LIPID PHOSPHATE PHOSPHATASE"/>
    <property type="match status" value="1"/>
</dbReference>
<dbReference type="InterPro" id="IPR000326">
    <property type="entry name" value="PAP2/HPO"/>
</dbReference>
<comment type="similarity">
    <text evidence="2">Belongs to the PA-phosphatase related phosphoesterase family.</text>
</comment>
<evidence type="ECO:0000256" key="6">
    <source>
        <dbReference type="SAM" id="Phobius"/>
    </source>
</evidence>
<reference evidence="8 9" key="1">
    <citation type="submission" date="2016-05" db="EMBL/GenBank/DDBJ databases">
        <title>First whole genome sequencing of Entamoeba histolytica HM1:IMSS-clone-6.</title>
        <authorList>
            <person name="Mukherjee Avik.K."/>
            <person name="Izumyama S."/>
            <person name="Nakada-Tsukui K."/>
            <person name="Nozaki T."/>
        </authorList>
    </citation>
    <scope>NUCLEOTIDE SEQUENCE [LARGE SCALE GENOMIC DNA]</scope>
    <source>
        <strain evidence="8 9">HM1:IMSS clone 6</strain>
    </source>
</reference>
<dbReference type="VEuPathDB" id="AmoebaDB:KM1_025690"/>
<dbReference type="VEuPathDB" id="AmoebaDB:EHI8A_008030"/>
<feature type="domain" description="Phosphatidic acid phosphatase type 2/haloperoxidase" evidence="7">
    <location>
        <begin position="93"/>
        <end position="216"/>
    </location>
</feature>
<evidence type="ECO:0000259" key="7">
    <source>
        <dbReference type="SMART" id="SM00014"/>
    </source>
</evidence>
<dbReference type="VEuPathDB" id="AmoebaDB:EHI7A_011020"/>
<comment type="subcellular location">
    <subcellularLocation>
        <location evidence="1">Membrane</location>
        <topology evidence="1">Multi-pass membrane protein</topology>
    </subcellularLocation>
</comment>
<dbReference type="PANTHER" id="PTHR10165:SF35">
    <property type="entry name" value="RE23632P"/>
    <property type="match status" value="1"/>
</dbReference>
<feature type="transmembrane region" description="Helical" evidence="6">
    <location>
        <begin position="134"/>
        <end position="158"/>
    </location>
</feature>
<protein>
    <submittedName>
        <fullName evidence="8">Lipid phosphate phosphatase putative</fullName>
    </submittedName>
</protein>
<keyword evidence="3 6" id="KW-0812">Transmembrane</keyword>
<dbReference type="GO" id="GO:0006644">
    <property type="term" value="P:phospholipid metabolic process"/>
    <property type="evidence" value="ECO:0007669"/>
    <property type="project" value="InterPro"/>
</dbReference>
<dbReference type="OMA" id="YREFDDN"/>
<dbReference type="SMART" id="SM00014">
    <property type="entry name" value="acidPPc"/>
    <property type="match status" value="1"/>
</dbReference>
<feature type="transmembrane region" description="Helical" evidence="6">
    <location>
        <begin position="60"/>
        <end position="81"/>
    </location>
</feature>
<dbReference type="Pfam" id="PF01569">
    <property type="entry name" value="PAP2"/>
    <property type="match status" value="1"/>
</dbReference>
<sequence>MLNFRSIKQQCTKTLVIEFSIGVILFVGGILLKYLPSYQMDIPLERKNFNVTYPLVSETFPFLFCCIFSWCIPVIVIFYFAQKRNSSKYFITSITSFFFAVSLCLFLTNAFKLFAGKPRPNYYSLIDNKKASKVYQSFPSGHSSTTFNGMMFLTLLLCGEYKIFNGEGSILKLVGCCLPLLFGCIVAISRVRDYFHGYDDIIAGSLLGCLTAVLCYVLKFKVLWSTNSGEIETEEYKEFDDNYIV</sequence>
<comment type="caution">
    <text evidence="8">The sequence shown here is derived from an EMBL/GenBank/DDBJ whole genome shotgun (WGS) entry which is preliminary data.</text>
</comment>
<evidence type="ECO:0000256" key="2">
    <source>
        <dbReference type="ARBA" id="ARBA00008816"/>
    </source>
</evidence>
<organism evidence="8 9">
    <name type="scientific">Entamoeba histolytica</name>
    <dbReference type="NCBI Taxonomy" id="5759"/>
    <lineage>
        <taxon>Eukaryota</taxon>
        <taxon>Amoebozoa</taxon>
        <taxon>Evosea</taxon>
        <taxon>Archamoebae</taxon>
        <taxon>Mastigamoebida</taxon>
        <taxon>Entamoebidae</taxon>
        <taxon>Entamoeba</taxon>
    </lineage>
</organism>
<dbReference type="GO" id="GO:0008195">
    <property type="term" value="F:phosphatidate phosphatase activity"/>
    <property type="evidence" value="ECO:0007669"/>
    <property type="project" value="TreeGrafter"/>
</dbReference>
<dbReference type="EMBL" id="BDEQ01000001">
    <property type="protein sequence ID" value="GAT94675.1"/>
    <property type="molecule type" value="Genomic_DNA"/>
</dbReference>
<evidence type="ECO:0000256" key="1">
    <source>
        <dbReference type="ARBA" id="ARBA00004141"/>
    </source>
</evidence>
<accession>A0A5K1U3M7</accession>
<dbReference type="SUPFAM" id="SSF48317">
    <property type="entry name" value="Acid phosphatase/Vanadium-dependent haloperoxidase"/>
    <property type="match status" value="1"/>
</dbReference>
<dbReference type="FunFam" id="1.20.144.10:FF:000025">
    <property type="entry name" value="Lipid phosphate phosphatase, putative"/>
    <property type="match status" value="1"/>
</dbReference>
<dbReference type="InterPro" id="IPR043216">
    <property type="entry name" value="PAP-like"/>
</dbReference>
<feature type="transmembrane region" description="Helical" evidence="6">
    <location>
        <begin position="201"/>
        <end position="218"/>
    </location>
</feature>
<keyword evidence="5 6" id="KW-0472">Membrane</keyword>
<dbReference type="Proteomes" id="UP000078387">
    <property type="component" value="Unassembled WGS sequence"/>
</dbReference>
<proteinExistence type="inferred from homology"/>
<dbReference type="AlphaFoldDB" id="A0A5K1U3M7"/>